<sequence length="79" mass="8852">METYLNFMLVRFGVIVGGLVVLALLVFAVALALKRRGRLDDVRRYADPVMRAGLRAAARRLEEGGQRGASRPRRRGGRR</sequence>
<gene>
    <name evidence="3" type="ORF">AOB60_05415</name>
</gene>
<dbReference type="AlphaFoldDB" id="A0A2N8PHD1"/>
<dbReference type="EMBL" id="LJSN01000002">
    <property type="protein sequence ID" value="PNE40398.1"/>
    <property type="molecule type" value="Genomic_DNA"/>
</dbReference>
<proteinExistence type="predicted"/>
<keyword evidence="2" id="KW-0812">Transmembrane</keyword>
<organism evidence="3 4">
    <name type="scientific">Streptomyces noursei</name>
    <name type="common">Streptomyces albulus</name>
    <dbReference type="NCBI Taxonomy" id="1971"/>
    <lineage>
        <taxon>Bacteria</taxon>
        <taxon>Bacillati</taxon>
        <taxon>Actinomycetota</taxon>
        <taxon>Actinomycetes</taxon>
        <taxon>Kitasatosporales</taxon>
        <taxon>Streptomycetaceae</taxon>
        <taxon>Streptomyces</taxon>
    </lineage>
</organism>
<feature type="transmembrane region" description="Helical" evidence="2">
    <location>
        <begin position="12"/>
        <end position="33"/>
    </location>
</feature>
<name>A0A2N8PHD1_STRNR</name>
<accession>A0A2N8PHD1</accession>
<evidence type="ECO:0000256" key="2">
    <source>
        <dbReference type="SAM" id="Phobius"/>
    </source>
</evidence>
<feature type="region of interest" description="Disordered" evidence="1">
    <location>
        <begin position="60"/>
        <end position="79"/>
    </location>
</feature>
<keyword evidence="2" id="KW-1133">Transmembrane helix</keyword>
<comment type="caution">
    <text evidence="3">The sequence shown here is derived from an EMBL/GenBank/DDBJ whole genome shotgun (WGS) entry which is preliminary data.</text>
</comment>
<keyword evidence="4" id="KW-1185">Reference proteome</keyword>
<feature type="compositionally biased region" description="Basic residues" evidence="1">
    <location>
        <begin position="70"/>
        <end position="79"/>
    </location>
</feature>
<keyword evidence="2" id="KW-0472">Membrane</keyword>
<reference evidence="4" key="1">
    <citation type="submission" date="2015-09" db="EMBL/GenBank/DDBJ databases">
        <authorList>
            <person name="Graham D.E."/>
            <person name="Mahan K.M."/>
            <person name="Klingeman D.M."/>
            <person name="Fida T."/>
            <person name="Giannone R.J."/>
            <person name="Hettich R.L."/>
            <person name="Parry R.J."/>
            <person name="Spain J.C."/>
        </authorList>
    </citation>
    <scope>NUCLEOTIDE SEQUENCE [LARGE SCALE GENOMIC DNA]</scope>
    <source>
        <strain evidence="4">JCM 4701</strain>
    </source>
</reference>
<evidence type="ECO:0000313" key="3">
    <source>
        <dbReference type="EMBL" id="PNE40398.1"/>
    </source>
</evidence>
<evidence type="ECO:0000256" key="1">
    <source>
        <dbReference type="SAM" id="MobiDB-lite"/>
    </source>
</evidence>
<evidence type="ECO:0000313" key="4">
    <source>
        <dbReference type="Proteomes" id="UP000236047"/>
    </source>
</evidence>
<protein>
    <submittedName>
        <fullName evidence="3">Uncharacterized protein</fullName>
    </submittedName>
</protein>
<dbReference type="RefSeq" id="WP_073444087.1">
    <property type="nucleotide sequence ID" value="NZ_LJSN01000002.1"/>
</dbReference>
<dbReference type="Proteomes" id="UP000236047">
    <property type="component" value="Unassembled WGS sequence"/>
</dbReference>